<keyword evidence="3" id="KW-0067">ATP-binding</keyword>
<feature type="domain" description="Protein kinase" evidence="4">
    <location>
        <begin position="204"/>
        <end position="414"/>
    </location>
</feature>
<dbReference type="InterPro" id="IPR001245">
    <property type="entry name" value="Ser-Thr/Tyr_kinase_cat_dom"/>
</dbReference>
<dbReference type="InterPro" id="IPR050216">
    <property type="entry name" value="LRR_domain-containing"/>
</dbReference>
<evidence type="ECO:0000256" key="3">
    <source>
        <dbReference type="PROSITE-ProRule" id="PRU10141"/>
    </source>
</evidence>
<proteinExistence type="predicted"/>
<dbReference type="PROSITE" id="PS00107">
    <property type="entry name" value="PROTEIN_KINASE_ATP"/>
    <property type="match status" value="1"/>
</dbReference>
<evidence type="ECO:0000313" key="5">
    <source>
        <dbReference type="EMBL" id="TDO97904.1"/>
    </source>
</evidence>
<dbReference type="GO" id="GO:0004672">
    <property type="term" value="F:protein kinase activity"/>
    <property type="evidence" value="ECO:0007669"/>
    <property type="project" value="InterPro"/>
</dbReference>
<dbReference type="SUPFAM" id="SSF52058">
    <property type="entry name" value="L domain-like"/>
    <property type="match status" value="1"/>
</dbReference>
<keyword evidence="6" id="KW-1185">Reference proteome</keyword>
<dbReference type="Gene3D" id="3.30.200.20">
    <property type="entry name" value="Phosphorylase Kinase, domain 1"/>
    <property type="match status" value="1"/>
</dbReference>
<name>A0A4R6M942_9GAMM</name>
<dbReference type="GO" id="GO:0005524">
    <property type="term" value="F:ATP binding"/>
    <property type="evidence" value="ECO:0007669"/>
    <property type="project" value="UniProtKB-UniRule"/>
</dbReference>
<dbReference type="OrthoDB" id="8532199at2"/>
<dbReference type="Gene3D" id="3.80.10.10">
    <property type="entry name" value="Ribonuclease Inhibitor"/>
    <property type="match status" value="2"/>
</dbReference>
<dbReference type="InterPro" id="IPR011009">
    <property type="entry name" value="Kinase-like_dom_sf"/>
</dbReference>
<keyword evidence="1" id="KW-0433">Leucine-rich repeat</keyword>
<evidence type="ECO:0000259" key="4">
    <source>
        <dbReference type="PROSITE" id="PS50011"/>
    </source>
</evidence>
<dbReference type="Pfam" id="PF07714">
    <property type="entry name" value="PK_Tyr_Ser-Thr"/>
    <property type="match status" value="1"/>
</dbReference>
<accession>A0A4R6M942</accession>
<keyword evidence="3" id="KW-0547">Nucleotide-binding</keyword>
<dbReference type="PROSITE" id="PS50011">
    <property type="entry name" value="PROTEIN_KINASE_DOM"/>
    <property type="match status" value="1"/>
</dbReference>
<dbReference type="AlphaFoldDB" id="A0A4R6M942"/>
<dbReference type="GO" id="GO:0005737">
    <property type="term" value="C:cytoplasm"/>
    <property type="evidence" value="ECO:0007669"/>
    <property type="project" value="TreeGrafter"/>
</dbReference>
<dbReference type="PANTHER" id="PTHR48051:SF1">
    <property type="entry name" value="RAS SUPPRESSOR PROTEIN 1"/>
    <property type="match status" value="1"/>
</dbReference>
<evidence type="ECO:0000313" key="6">
    <source>
        <dbReference type="Proteomes" id="UP000294656"/>
    </source>
</evidence>
<reference evidence="5 6" key="1">
    <citation type="submission" date="2019-03" db="EMBL/GenBank/DDBJ databases">
        <title>Genomic Encyclopedia of Type Strains, Phase III (KMG-III): the genomes of soil and plant-associated and newly described type strains.</title>
        <authorList>
            <person name="Whitman W."/>
        </authorList>
    </citation>
    <scope>NUCLEOTIDE SEQUENCE [LARGE SCALE GENOMIC DNA]</scope>
    <source>
        <strain evidence="5 6">CECT 7378</strain>
    </source>
</reference>
<feature type="binding site" evidence="3">
    <location>
        <position position="237"/>
    </location>
    <ligand>
        <name>ATP</name>
        <dbReference type="ChEBI" id="CHEBI:30616"/>
    </ligand>
</feature>
<dbReference type="SMART" id="SM00364">
    <property type="entry name" value="LRR_BAC"/>
    <property type="match status" value="4"/>
</dbReference>
<dbReference type="InterPro" id="IPR001611">
    <property type="entry name" value="Leu-rich_rpt"/>
</dbReference>
<dbReference type="InterPro" id="IPR032675">
    <property type="entry name" value="LRR_dom_sf"/>
</dbReference>
<dbReference type="InterPro" id="IPR003591">
    <property type="entry name" value="Leu-rich_rpt_typical-subtyp"/>
</dbReference>
<sequence>MHTLEQLKNGDLAGITRLQLSDNLKTFPKEIYYLSDSLEILDLSSNQLDDLPLDFAESLPNLKIFFASNNAFKHVPSVLGQCKKLEMVGFKHNQINRVPEDCFPVKLRWLILTDNQIETLPHSIGQCSRLEKLALAGNMLKSLPDSMRYLYNLGLIRISANRLNDFPDVLLSLPKLAWMAFSGNPFCPERQPHLDFPLVNAQDLELMDVLGNGASGIISRAQFLSPDAAFSGNVAVKVFRGDVTSDGYPEDELDACLSVGHHSNLVSALAYIDEEAMSALVMTLIPLEYKNLGQPPSLQTCTRDTFTQGQSFTASEAKHLISQMESLVAHFEEKEVSHGDLYAHNVLVNPDGHLLFGDFGAASKYDNLLPHQKEGIRTIERRALSYFIEDMQSLVTNDELNEKSAKKSKVADNA</sequence>
<dbReference type="SMART" id="SM00369">
    <property type="entry name" value="LRR_TYP"/>
    <property type="match status" value="4"/>
</dbReference>
<gene>
    <name evidence="5" type="ORF">DFP79_1533</name>
</gene>
<comment type="caution">
    <text evidence="5">The sequence shown here is derived from an EMBL/GenBank/DDBJ whole genome shotgun (WGS) entry which is preliminary data.</text>
</comment>
<dbReference type="SMART" id="SM00220">
    <property type="entry name" value="S_TKc"/>
    <property type="match status" value="1"/>
</dbReference>
<dbReference type="InterPro" id="IPR017441">
    <property type="entry name" value="Protein_kinase_ATP_BS"/>
</dbReference>
<keyword evidence="2" id="KW-0677">Repeat</keyword>
<dbReference type="EMBL" id="SNXC01000011">
    <property type="protein sequence ID" value="TDO97904.1"/>
    <property type="molecule type" value="Genomic_DNA"/>
</dbReference>
<dbReference type="PANTHER" id="PTHR48051">
    <property type="match status" value="1"/>
</dbReference>
<evidence type="ECO:0000256" key="2">
    <source>
        <dbReference type="ARBA" id="ARBA00022737"/>
    </source>
</evidence>
<dbReference type="PROSITE" id="PS51450">
    <property type="entry name" value="LRR"/>
    <property type="match status" value="2"/>
</dbReference>
<protein>
    <submittedName>
        <fullName evidence="5">Leucine rich repeat (LRR) protein</fullName>
    </submittedName>
</protein>
<dbReference type="RefSeq" id="WP_133503324.1">
    <property type="nucleotide sequence ID" value="NZ_SNXC01000011.1"/>
</dbReference>
<evidence type="ECO:0000256" key="1">
    <source>
        <dbReference type="ARBA" id="ARBA00022614"/>
    </source>
</evidence>
<organism evidence="5 6">
    <name type="scientific">Marinomonas balearica</name>
    <dbReference type="NCBI Taxonomy" id="491947"/>
    <lineage>
        <taxon>Bacteria</taxon>
        <taxon>Pseudomonadati</taxon>
        <taxon>Pseudomonadota</taxon>
        <taxon>Gammaproteobacteria</taxon>
        <taxon>Oceanospirillales</taxon>
        <taxon>Oceanospirillaceae</taxon>
        <taxon>Marinomonas</taxon>
    </lineage>
</organism>
<dbReference type="Proteomes" id="UP000294656">
    <property type="component" value="Unassembled WGS sequence"/>
</dbReference>
<dbReference type="InterPro" id="IPR000719">
    <property type="entry name" value="Prot_kinase_dom"/>
</dbReference>
<dbReference type="Pfam" id="PF13855">
    <property type="entry name" value="LRR_8"/>
    <property type="match status" value="1"/>
</dbReference>
<dbReference type="SUPFAM" id="SSF56112">
    <property type="entry name" value="Protein kinase-like (PK-like)"/>
    <property type="match status" value="1"/>
</dbReference>
<dbReference type="Gene3D" id="1.10.510.10">
    <property type="entry name" value="Transferase(Phosphotransferase) domain 1"/>
    <property type="match status" value="1"/>
</dbReference>